<feature type="region of interest" description="Disordered" evidence="1">
    <location>
        <begin position="275"/>
        <end position="331"/>
    </location>
</feature>
<feature type="compositionally biased region" description="Basic and acidic residues" evidence="1">
    <location>
        <begin position="379"/>
        <end position="390"/>
    </location>
</feature>
<feature type="compositionally biased region" description="Low complexity" evidence="1">
    <location>
        <begin position="205"/>
        <end position="229"/>
    </location>
</feature>
<keyword evidence="4" id="KW-1185">Reference proteome</keyword>
<evidence type="ECO:0000313" key="4">
    <source>
        <dbReference type="Proteomes" id="UP001202479"/>
    </source>
</evidence>
<evidence type="ECO:0000256" key="2">
    <source>
        <dbReference type="SAM" id="Phobius"/>
    </source>
</evidence>
<organism evidence="3 4">
    <name type="scientific">Candida oxycetoniae</name>
    <dbReference type="NCBI Taxonomy" id="497107"/>
    <lineage>
        <taxon>Eukaryota</taxon>
        <taxon>Fungi</taxon>
        <taxon>Dikarya</taxon>
        <taxon>Ascomycota</taxon>
        <taxon>Saccharomycotina</taxon>
        <taxon>Pichiomycetes</taxon>
        <taxon>Debaryomycetaceae</taxon>
        <taxon>Candida/Lodderomyces clade</taxon>
        <taxon>Candida</taxon>
    </lineage>
</organism>
<feature type="compositionally biased region" description="Acidic residues" evidence="1">
    <location>
        <begin position="277"/>
        <end position="292"/>
    </location>
</feature>
<dbReference type="RefSeq" id="XP_049180731.1">
    <property type="nucleotide sequence ID" value="XM_049323445.1"/>
</dbReference>
<feature type="transmembrane region" description="Helical" evidence="2">
    <location>
        <begin position="97"/>
        <end position="121"/>
    </location>
</feature>
<proteinExistence type="predicted"/>
<dbReference type="GeneID" id="73379854"/>
<dbReference type="AlphaFoldDB" id="A0AAI9WY43"/>
<feature type="compositionally biased region" description="Basic and acidic residues" evidence="1">
    <location>
        <begin position="310"/>
        <end position="323"/>
    </location>
</feature>
<reference evidence="3" key="1">
    <citation type="journal article" date="2022" name="DNA Res.">
        <title>Genome analysis of five recently described species of the CUG-Ser clade uncovers Candida theae as a new hybrid lineage with pathogenic potential in the Candida parapsilosis species complex.</title>
        <authorList>
            <person name="Mixao V."/>
            <person name="Del Olmo V."/>
            <person name="Hegedusova E."/>
            <person name="Saus E."/>
            <person name="Pryszcz L."/>
            <person name="Cillingova A."/>
            <person name="Nosek J."/>
            <person name="Gabaldon T."/>
        </authorList>
    </citation>
    <scope>NUCLEOTIDE SEQUENCE</scope>
    <source>
        <strain evidence="3">CBS 10844</strain>
    </source>
</reference>
<accession>A0AAI9WY43</accession>
<dbReference type="EMBL" id="JAHUZD010000071">
    <property type="protein sequence ID" value="KAI3404986.2"/>
    <property type="molecule type" value="Genomic_DNA"/>
</dbReference>
<keyword evidence="2" id="KW-0472">Membrane</keyword>
<name>A0AAI9WY43_9ASCO</name>
<dbReference type="Proteomes" id="UP001202479">
    <property type="component" value="Unassembled WGS sequence"/>
</dbReference>
<feature type="region of interest" description="Disordered" evidence="1">
    <location>
        <begin position="202"/>
        <end position="230"/>
    </location>
</feature>
<gene>
    <name evidence="3" type="ORF">KGF56_002237</name>
</gene>
<keyword evidence="2" id="KW-1133">Transmembrane helix</keyword>
<comment type="caution">
    <text evidence="3">The sequence shown here is derived from an EMBL/GenBank/DDBJ whole genome shotgun (WGS) entry which is preliminary data.</text>
</comment>
<evidence type="ECO:0000256" key="1">
    <source>
        <dbReference type="SAM" id="MobiDB-lite"/>
    </source>
</evidence>
<evidence type="ECO:0000313" key="3">
    <source>
        <dbReference type="EMBL" id="KAI3404986.2"/>
    </source>
</evidence>
<keyword evidence="2" id="KW-0812">Transmembrane</keyword>
<protein>
    <submittedName>
        <fullName evidence="3">Uncharacterized protein</fullName>
    </submittedName>
</protein>
<sequence>MISINQFLEILRISITHLFQQIHSSIHYTIPKFQLRIDSMSSQNNNLEANNGITRLSLLDPSSSLTSTLLSNPTGSRMPINEPLPNFSFDPTQDENLANVSIFILIISMLIYGVYSIFYSMTIKRDKATKKITVEELVANDSISPLPSASHSESPLGSPLRPSTPISLFRTSHCFFNTLPLVSSSSSSSSSPLSPATHFRPILPPSLSSTSSRPSGSPTTSSGSTHSTSFNTYTESTSNFNFGFDIVGNTAAERLMNLSKSLSYKHGNLHYISDEHTIEEDEENEVNEVDEMDPVKNSIKGDDGDDDDDDNKKHETSHTHEVGSDSETWDESNIAQEEDDLLIPLKNNFTPLVEKSTCGLIKTDFMSLPHDDDDDDDDDNKKHETSHTHEVGSNSETWDESNIAQEEDNLLTPVNDNLLTPVNNNLLTPLKNDFTPLVEKSTCGLIKTDFMSLPHDDDSVIKSGSLTAVSENQNDDGLHMLKKQFETEGNLGRKRQDYRITQPVYTEY</sequence>
<feature type="region of interest" description="Disordered" evidence="1">
    <location>
        <begin position="371"/>
        <end position="399"/>
    </location>
</feature>